<protein>
    <recommendedName>
        <fullName evidence="1">FRG domain-containing protein</fullName>
    </recommendedName>
</protein>
<organism evidence="2 3">
    <name type="scientific">Anaerotignum faecicola</name>
    <dbReference type="NCBI Taxonomy" id="2358141"/>
    <lineage>
        <taxon>Bacteria</taxon>
        <taxon>Bacillati</taxon>
        <taxon>Bacillota</taxon>
        <taxon>Clostridia</taxon>
        <taxon>Lachnospirales</taxon>
        <taxon>Anaerotignaceae</taxon>
        <taxon>Anaerotignum</taxon>
    </lineage>
</organism>
<dbReference type="OrthoDB" id="9816036at2"/>
<dbReference type="AlphaFoldDB" id="A0A401LEH0"/>
<evidence type="ECO:0000313" key="2">
    <source>
        <dbReference type="EMBL" id="GCB29971.1"/>
    </source>
</evidence>
<evidence type="ECO:0000313" key="3">
    <source>
        <dbReference type="Proteomes" id="UP000287361"/>
    </source>
</evidence>
<comment type="caution">
    <text evidence="2">The sequence shown here is derived from an EMBL/GenBank/DDBJ whole genome shotgun (WGS) entry which is preliminary data.</text>
</comment>
<reference evidence="2 3" key="1">
    <citation type="submission" date="2018-10" db="EMBL/GenBank/DDBJ databases">
        <title>Draft Genome Sequence of Anaerotignum sp. KCTC 15736.</title>
        <authorList>
            <person name="Choi S.H."/>
            <person name="Kim J.S."/>
            <person name="Kang S.W."/>
            <person name="Lee J.S."/>
            <person name="Park S.H."/>
        </authorList>
    </citation>
    <scope>NUCLEOTIDE SEQUENCE [LARGE SCALE GENOMIC DNA]</scope>
    <source>
        <strain evidence="2 3">KCTC 15736</strain>
    </source>
</reference>
<evidence type="ECO:0000259" key="1">
    <source>
        <dbReference type="SMART" id="SM00901"/>
    </source>
</evidence>
<keyword evidence="3" id="KW-1185">Reference proteome</keyword>
<dbReference type="EMBL" id="BHVZ01000004">
    <property type="protein sequence ID" value="GCB29971.1"/>
    <property type="molecule type" value="Genomic_DNA"/>
</dbReference>
<dbReference type="SMART" id="SM00901">
    <property type="entry name" value="FRG"/>
    <property type="match status" value="1"/>
</dbReference>
<sequence>MSKFEEKDTSDIIVNSVEEVYAVIDKYNQEFHLPRKGGNTETRAFYRGQSNFAWKIEPSILRCSEDEGVLYRKNQSNLEGKDLFAQFAFLQHYGTGTRMIDFTTNPEVAMYFACEKDPLLDAALYLYTYNAHKAEWIDTLMFTELMQMKGYNTIKINSFSEQLLKKYPILSQRFVRTAELNMFLMAYLDHGYMVLPTEDVKIHNIRIRNQEGVFFICGVEFTKDITTQMRFESQAGFNEFISHSINIPDSLKAGSVCWKIHINKSLKPQILSHLAKKGITREYLFPDINVSNNYSVR</sequence>
<proteinExistence type="predicted"/>
<feature type="domain" description="FRG" evidence="1">
    <location>
        <begin position="40"/>
        <end position="125"/>
    </location>
</feature>
<accession>A0A401LEH0</accession>
<dbReference type="InterPro" id="IPR014966">
    <property type="entry name" value="FRG-dom"/>
</dbReference>
<dbReference type="Pfam" id="PF08867">
    <property type="entry name" value="FRG"/>
    <property type="match status" value="1"/>
</dbReference>
<name>A0A401LEH0_9FIRM</name>
<dbReference type="Proteomes" id="UP000287361">
    <property type="component" value="Unassembled WGS sequence"/>
</dbReference>
<gene>
    <name evidence="2" type="ORF">KGMB03357_16320</name>
</gene>